<dbReference type="PANTHER" id="PTHR30121:SF6">
    <property type="entry name" value="SLR6007 PROTEIN"/>
    <property type="match status" value="1"/>
</dbReference>
<evidence type="ECO:0000313" key="2">
    <source>
        <dbReference type="EMBL" id="CAA6801952.1"/>
    </source>
</evidence>
<dbReference type="CDD" id="cd01127">
    <property type="entry name" value="TrwB_TraG_TraD_VirD4"/>
    <property type="match status" value="1"/>
</dbReference>
<gene>
    <name evidence="2" type="ORF">HELGO_WM30786</name>
</gene>
<evidence type="ECO:0000259" key="1">
    <source>
        <dbReference type="Pfam" id="PF01935"/>
    </source>
</evidence>
<dbReference type="SUPFAM" id="SSF52540">
    <property type="entry name" value="P-loop containing nucleoside triphosphate hydrolases"/>
    <property type="match status" value="1"/>
</dbReference>
<proteinExistence type="predicted"/>
<organism evidence="2">
    <name type="scientific">uncultured Campylobacterales bacterium</name>
    <dbReference type="NCBI Taxonomy" id="352960"/>
    <lineage>
        <taxon>Bacteria</taxon>
        <taxon>Pseudomonadati</taxon>
        <taxon>Campylobacterota</taxon>
        <taxon>Epsilonproteobacteria</taxon>
        <taxon>Campylobacterales</taxon>
        <taxon>environmental samples</taxon>
    </lineage>
</organism>
<feature type="domain" description="Helicase HerA central" evidence="1">
    <location>
        <begin position="23"/>
        <end position="222"/>
    </location>
</feature>
<dbReference type="Gene3D" id="3.40.50.300">
    <property type="entry name" value="P-loop containing nucleotide triphosphate hydrolases"/>
    <property type="match status" value="2"/>
</dbReference>
<dbReference type="Pfam" id="PF01935">
    <property type="entry name" value="DUF87"/>
    <property type="match status" value="1"/>
</dbReference>
<dbReference type="EMBL" id="CACVAW010000008">
    <property type="protein sequence ID" value="CAA6801952.1"/>
    <property type="molecule type" value="Genomic_DNA"/>
</dbReference>
<protein>
    <recommendedName>
        <fullName evidence="1">Helicase HerA central domain-containing protein</fullName>
    </recommendedName>
</protein>
<dbReference type="InterPro" id="IPR027417">
    <property type="entry name" value="P-loop_NTPase"/>
</dbReference>
<dbReference type="InterPro" id="IPR002789">
    <property type="entry name" value="HerA_central"/>
</dbReference>
<dbReference type="AlphaFoldDB" id="A0A6S6SF73"/>
<sequence>MDYEKLGYMYLGKKVIDDKQGLKYLYKNKNLTTHGLIIGMTGSGKTGLGINLIEEATMDNVPSIIIDPKGDMGNLLLNFPDQDPSDYAQYIDEDEATQKSMSKDEYAKKIASMYQEGIKDWDQDKSRIKTLGNKADFNIFTPGSNTGIPINILGSFDVPSDEVLSDPDMLNMNISSLSSSVLSLAKIDTNSSKENILLSNIFLHSFKQKKSLTLTELITSIINPPMKKIGIFGIDDFYPADKRMDFAMKLNNILADPSFANWITGFDFDIDKILYTPELKPRTSVFSISHLNDNERMFFVTLLLNKFISWMRKQEGSSSLKVLLYMDEIFGFFPPTKNPPSKEPMMLLLKQARAYGVGVVLSTQNPVDLDYKGLSNIGSWFIGRLQTNQDKERIIDNLITGPNDDKEELMTLISSLKSRRFLLKDTRVDKPFLFDTKWVLSYLKGPMSRSDIKKLMDPKKELLQINEKKDVHKNEVTNIANQKPLVSKDIKELFCYSYSEDLLFEPYIVAEAVINISKRDINKQFKVSHKIYIDDSIVDFSFSNQSLNDEELEYSLKYPQKSSFANLPEVASKLKNLKSVKKKFVSYLYNTTRIEIYEIPKLKLYSNLDESMFDFKLRIKDALNSKKDAEVQKIKNSFDIKLHRLESRLDKYAYKLEKEKQDVSAKKSDTILAVGLSVLGAIFGSKSSAASKVATSIRKAGRIKKEKNDVASTEVQIQNIQDEIDKISMIHESKIDDLDIKYSDENYEIKSTYIKPKKSDIYDTDVALVWIG</sequence>
<dbReference type="PANTHER" id="PTHR30121">
    <property type="entry name" value="UNCHARACTERIZED PROTEIN YJGR-RELATED"/>
    <property type="match status" value="1"/>
</dbReference>
<reference evidence="2" key="1">
    <citation type="submission" date="2020-01" db="EMBL/GenBank/DDBJ databases">
        <authorList>
            <person name="Meier V. D."/>
            <person name="Meier V D."/>
        </authorList>
    </citation>
    <scope>NUCLEOTIDE SEQUENCE</scope>
    <source>
        <strain evidence="2">HLG_WM_MAG_12</strain>
    </source>
</reference>
<accession>A0A6S6SF73</accession>
<dbReference type="InterPro" id="IPR051162">
    <property type="entry name" value="T4SS_component"/>
</dbReference>
<name>A0A6S6SF73_9BACT</name>